<evidence type="ECO:0000259" key="1">
    <source>
        <dbReference type="PROSITE" id="PS50878"/>
    </source>
</evidence>
<dbReference type="InterPro" id="IPR015095">
    <property type="entry name" value="AlkB_hom8_N"/>
</dbReference>
<dbReference type="GO" id="GO:0016706">
    <property type="term" value="F:2-oxoglutarate-dependent dioxygenase activity"/>
    <property type="evidence" value="ECO:0007669"/>
    <property type="project" value="InterPro"/>
</dbReference>
<protein>
    <recommendedName>
        <fullName evidence="1">Reverse transcriptase domain-containing protein</fullName>
    </recommendedName>
</protein>
<dbReference type="Pfam" id="PF00078">
    <property type="entry name" value="RVT_1"/>
    <property type="match status" value="1"/>
</dbReference>
<dbReference type="GeneTree" id="ENSGT01120000271821"/>
<dbReference type="GO" id="GO:0008168">
    <property type="term" value="F:methyltransferase activity"/>
    <property type="evidence" value="ECO:0007669"/>
    <property type="project" value="InterPro"/>
</dbReference>
<name>A0A3B3SGG7_9TELE</name>
<dbReference type="Proteomes" id="UP000261540">
    <property type="component" value="Unplaced"/>
</dbReference>
<dbReference type="AlphaFoldDB" id="A0A3B3SGG7"/>
<sequence>MSTGSPQGCVLSPLLYTLYTHDCIPAHRSHNIVKFADDTTVIGLISGGDESAYRDEVGKLTAWCSNNNLLLNTAKTQELIVDFRKKADNIQPLIINGDCVGRVSDSRFLGVTISKDLTWGAHTSEVVKKAQKRLYFLRVLRKNHIPEKLLVSFYRCTVESIMVYSCTVAQRKELHRIIEVPQRIVGCPLPSLEELHSSCCLRNAKKDFQDPSHPGYVLFERLPSGRRFRSIKTKTNRLRNSFYPTAITMLNTAKWSI</sequence>
<proteinExistence type="predicted"/>
<dbReference type="PROSITE" id="PS50878">
    <property type="entry name" value="RT_POL"/>
    <property type="match status" value="1"/>
</dbReference>
<dbReference type="InterPro" id="IPR000477">
    <property type="entry name" value="RT_dom"/>
</dbReference>
<dbReference type="InterPro" id="IPR043502">
    <property type="entry name" value="DNA/RNA_pol_sf"/>
</dbReference>
<dbReference type="PANTHER" id="PTHR33332">
    <property type="entry name" value="REVERSE TRANSCRIPTASE DOMAIN-CONTAINING PROTEIN"/>
    <property type="match status" value="1"/>
</dbReference>
<dbReference type="SUPFAM" id="SSF56672">
    <property type="entry name" value="DNA/RNA polymerases"/>
    <property type="match status" value="1"/>
</dbReference>
<keyword evidence="3" id="KW-1185">Reference proteome</keyword>
<dbReference type="Pfam" id="PF09004">
    <property type="entry name" value="ALKBH8_N"/>
    <property type="match status" value="1"/>
</dbReference>
<reference evidence="2" key="1">
    <citation type="submission" date="2025-08" db="UniProtKB">
        <authorList>
            <consortium name="Ensembl"/>
        </authorList>
    </citation>
    <scope>IDENTIFICATION</scope>
</reference>
<accession>A0A3B3SGG7</accession>
<feature type="domain" description="Reverse transcriptase" evidence="1">
    <location>
        <begin position="1"/>
        <end position="113"/>
    </location>
</feature>
<dbReference type="Ensembl" id="ENSPKIT00000009887.1">
    <property type="protein sequence ID" value="ENSPKIP00000029096.1"/>
    <property type="gene ID" value="ENSPKIG00000010474.1"/>
</dbReference>
<reference evidence="2" key="2">
    <citation type="submission" date="2025-09" db="UniProtKB">
        <authorList>
            <consortium name="Ensembl"/>
        </authorList>
    </citation>
    <scope>IDENTIFICATION</scope>
</reference>
<organism evidence="2 3">
    <name type="scientific">Paramormyrops kingsleyae</name>
    <dbReference type="NCBI Taxonomy" id="1676925"/>
    <lineage>
        <taxon>Eukaryota</taxon>
        <taxon>Metazoa</taxon>
        <taxon>Chordata</taxon>
        <taxon>Craniata</taxon>
        <taxon>Vertebrata</taxon>
        <taxon>Euteleostomi</taxon>
        <taxon>Actinopterygii</taxon>
        <taxon>Neopterygii</taxon>
        <taxon>Teleostei</taxon>
        <taxon>Osteoglossocephala</taxon>
        <taxon>Osteoglossomorpha</taxon>
        <taxon>Osteoglossiformes</taxon>
        <taxon>Mormyridae</taxon>
        <taxon>Paramormyrops</taxon>
    </lineage>
</organism>
<evidence type="ECO:0000313" key="2">
    <source>
        <dbReference type="Ensembl" id="ENSPKIP00000029096.1"/>
    </source>
</evidence>
<evidence type="ECO:0000313" key="3">
    <source>
        <dbReference type="Proteomes" id="UP000261540"/>
    </source>
</evidence>